<dbReference type="EMBL" id="LODT01000020">
    <property type="protein sequence ID" value="KYQ99661.1"/>
    <property type="molecule type" value="Genomic_DNA"/>
</dbReference>
<evidence type="ECO:0000313" key="2">
    <source>
        <dbReference type="EMBL" id="KYQ99661.1"/>
    </source>
</evidence>
<evidence type="ECO:0000256" key="1">
    <source>
        <dbReference type="ARBA" id="ARBA00022737"/>
    </source>
</evidence>
<dbReference type="OrthoDB" id="10669684at2759"/>
<sequence>MFSSKKKLVYNQILNRNYKLLKVTNEQEANQFFSYLETETRNDLVSTSIEINVEFVKITEEAFVKGYEFLGNLKFRNLVTLHLGSSKLLNDDDDDNALLDLNFEIPNSVTTLVLGSDCKFLLRKNNLPQSLTDLTLYYSFVYEGFRWQDIIPSENLKKLTLLKATTNYVADYGFGLKEGLKYLKIDFLSPELLDISPIPLSVETVVFGNTSPIVDYNVVPVNCKTLSIGKWRGALPDSITELTIYHSFILKGNHQSLPRYLKTLNINVFNDKFQRGQLPETLTELNICNLDQPIDPGALPQNLKILRFLNSMSSHQQQLLPGMLPNLNFPKFPSDFSQPISIGHLPINLKILVLGINSQDKIQHGSLPLTLEQLTISDCISLVPGLISHLSNLWLLKTTFLPRIFKPGSLPSSLKRFHIKNINNNTIQPGCLNEGLEELIIDFGIFKMDLKSILPESSLKALKLGYYIIGDIKKGDLPLSLKTFDSDNFPIQEGALHEGLESLKIGMRFRKTITKNMIPSTVSRIYIPHGNYQILDKLDSNRDIINTISTCKSLYEYKEKIRFLEYPIIVTNNSGVNGTDDIQRPKSVFDSFLSFFNEKKVKTVKPNVQAVPNKFKYLHINMNKLCKLQEKSPTLDIEELYLYIEENDWFLSDYSGEIDMFKQCNISYNLTKLVIGSYTLDLPQIVYKYDDSLRFPPNLKCLELGLNFKLKFYKGLLPDSIESLTIHAPLNYDGFEISYLFTPNLKTLCLHSDYTLLLSKDTFRDTNRKLRNSLCT</sequence>
<keyword evidence="3" id="KW-1185">Reference proteome</keyword>
<dbReference type="AlphaFoldDB" id="A0A152A078"/>
<proteinExistence type="predicted"/>
<keyword evidence="1" id="KW-0677">Repeat</keyword>
<dbReference type="STRING" id="361077.A0A152A078"/>
<protein>
    <recommendedName>
        <fullName evidence="4">FNIP repeat-containing protein</fullName>
    </recommendedName>
</protein>
<dbReference type="Proteomes" id="UP000076078">
    <property type="component" value="Unassembled WGS sequence"/>
</dbReference>
<reference evidence="2 3" key="1">
    <citation type="submission" date="2015-12" db="EMBL/GenBank/DDBJ databases">
        <title>Dictyostelia acquired genes for synthesis and detection of signals that induce cell-type specialization by lateral gene transfer from prokaryotes.</title>
        <authorList>
            <person name="Gloeckner G."/>
            <person name="Schaap P."/>
        </authorList>
    </citation>
    <scope>NUCLEOTIDE SEQUENCE [LARGE SCALE GENOMIC DNA]</scope>
    <source>
        <strain evidence="2 3">TK</strain>
    </source>
</reference>
<dbReference type="Pfam" id="PF05725">
    <property type="entry name" value="FNIP"/>
    <property type="match status" value="4"/>
</dbReference>
<gene>
    <name evidence="2" type="ORF">DLAC_03599</name>
</gene>
<evidence type="ECO:0000313" key="3">
    <source>
        <dbReference type="Proteomes" id="UP000076078"/>
    </source>
</evidence>
<accession>A0A152A078</accession>
<organism evidence="2 3">
    <name type="scientific">Tieghemostelium lacteum</name>
    <name type="common">Slime mold</name>
    <name type="synonym">Dictyostelium lacteum</name>
    <dbReference type="NCBI Taxonomy" id="361077"/>
    <lineage>
        <taxon>Eukaryota</taxon>
        <taxon>Amoebozoa</taxon>
        <taxon>Evosea</taxon>
        <taxon>Eumycetozoa</taxon>
        <taxon>Dictyostelia</taxon>
        <taxon>Dictyosteliales</taxon>
        <taxon>Raperosteliaceae</taxon>
        <taxon>Tieghemostelium</taxon>
    </lineage>
</organism>
<dbReference type="InterPro" id="IPR008615">
    <property type="entry name" value="FNIP"/>
</dbReference>
<dbReference type="InterPro" id="IPR051251">
    <property type="entry name" value="STK_FNIP-Repeat"/>
</dbReference>
<comment type="caution">
    <text evidence="2">The sequence shown here is derived from an EMBL/GenBank/DDBJ whole genome shotgun (WGS) entry which is preliminary data.</text>
</comment>
<dbReference type="PANTHER" id="PTHR32134:SF92">
    <property type="entry name" value="FNIP REPEAT-CONTAINING PROTEIN"/>
    <property type="match status" value="1"/>
</dbReference>
<dbReference type="InParanoid" id="A0A152A078"/>
<dbReference type="PANTHER" id="PTHR32134">
    <property type="entry name" value="FNIP REPEAT-CONTAINING PROTEIN"/>
    <property type="match status" value="1"/>
</dbReference>
<name>A0A152A078_TIELA</name>
<evidence type="ECO:0008006" key="4">
    <source>
        <dbReference type="Google" id="ProtNLM"/>
    </source>
</evidence>